<evidence type="ECO:0000313" key="1">
    <source>
        <dbReference type="EMBL" id="CAB5384404.1"/>
    </source>
</evidence>
<organism evidence="1 2">
    <name type="scientific">Rhizophagus irregularis</name>
    <dbReference type="NCBI Taxonomy" id="588596"/>
    <lineage>
        <taxon>Eukaryota</taxon>
        <taxon>Fungi</taxon>
        <taxon>Fungi incertae sedis</taxon>
        <taxon>Mucoromycota</taxon>
        <taxon>Glomeromycotina</taxon>
        <taxon>Glomeromycetes</taxon>
        <taxon>Glomerales</taxon>
        <taxon>Glomeraceae</taxon>
        <taxon>Rhizophagus</taxon>
    </lineage>
</organism>
<protein>
    <recommendedName>
        <fullName evidence="3">Transposase domain-containing protein</fullName>
    </recommendedName>
</protein>
<name>A0A916EFU9_9GLOM</name>
<dbReference type="PANTHER" id="PTHR46579">
    <property type="entry name" value="F5/8 TYPE C DOMAIN-CONTAINING PROTEIN-RELATED"/>
    <property type="match status" value="1"/>
</dbReference>
<dbReference type="EMBL" id="CAGKOT010000051">
    <property type="protein sequence ID" value="CAB5384404.1"/>
    <property type="molecule type" value="Genomic_DNA"/>
</dbReference>
<dbReference type="AlphaFoldDB" id="A0A916EFU9"/>
<evidence type="ECO:0000313" key="2">
    <source>
        <dbReference type="Proteomes" id="UP000684084"/>
    </source>
</evidence>
<comment type="caution">
    <text evidence="1">The sequence shown here is derived from an EMBL/GenBank/DDBJ whole genome shotgun (WGS) entry which is preliminary data.</text>
</comment>
<dbReference type="VEuPathDB" id="FungiDB:RhiirFUN_026903"/>
<reference evidence="1" key="1">
    <citation type="submission" date="2020-05" db="EMBL/GenBank/DDBJ databases">
        <authorList>
            <person name="Rincon C."/>
            <person name="Sanders R I."/>
            <person name="Robbins C."/>
            <person name="Chaturvedi A."/>
        </authorList>
    </citation>
    <scope>NUCLEOTIDE SEQUENCE</scope>
    <source>
        <strain evidence="1">CHB12</strain>
    </source>
</reference>
<proteinExistence type="predicted"/>
<dbReference type="OrthoDB" id="6613063at2759"/>
<accession>A0A916EFU9</accession>
<dbReference type="PANTHER" id="PTHR46579:SF1">
    <property type="entry name" value="F5_8 TYPE C DOMAIN-CONTAINING PROTEIN"/>
    <property type="match status" value="1"/>
</dbReference>
<sequence length="361" mass="43063">MIEEICHPSNHHIYYPSSDTVYNIRNHDDTVNMAKLIDSETIKIQKNNMIKETGRKYLDKRHLQGWSNIVKAVKLCLEPVISEDQHNSQRLAACRISFHYLLHVANCIKYCGPSWTHWQFPMERICGILQPLIKSRLNPYSNLSNTLTLLQQFYLLPFFSISKSIFKEKLPKQWNSKQVFCDIEEYEEEFYWPSIQYSLSGQEHKHLIKFYEGSNSNINNYGMKYGRLRTSDRHYISSHWIKRKNKIARNNYCVQIRRTIDKVSHRPNAFPQLMIVDIYGIVDYFFVHKFNDKIHMLAYVQLTSKIIDDEYECKYFTQFKSKEFIDVRCVDHCVGFAKIDNKYFIIDKENAFDDANWKNLE</sequence>
<gene>
    <name evidence="1" type="ORF">CHRIB12_LOCUS18849</name>
</gene>
<dbReference type="Proteomes" id="UP000684084">
    <property type="component" value="Unassembled WGS sequence"/>
</dbReference>
<evidence type="ECO:0008006" key="3">
    <source>
        <dbReference type="Google" id="ProtNLM"/>
    </source>
</evidence>